<protein>
    <submittedName>
        <fullName evidence="1">FAD-dependent thymidylate synthase</fullName>
    </submittedName>
</protein>
<dbReference type="EMBL" id="DVFU01000064">
    <property type="protein sequence ID" value="HIQ64735.1"/>
    <property type="molecule type" value="Genomic_DNA"/>
</dbReference>
<dbReference type="Gene3D" id="3.30.1360.170">
    <property type="match status" value="1"/>
</dbReference>
<dbReference type="SUPFAM" id="SSF69796">
    <property type="entry name" value="Thymidylate synthase-complementing protein Thy1"/>
    <property type="match status" value="2"/>
</dbReference>
<reference evidence="1" key="2">
    <citation type="journal article" date="2021" name="PeerJ">
        <title>Extensive microbial diversity within the chicken gut microbiome revealed by metagenomics and culture.</title>
        <authorList>
            <person name="Gilroy R."/>
            <person name="Ravi A."/>
            <person name="Getino M."/>
            <person name="Pursley I."/>
            <person name="Horton D.L."/>
            <person name="Alikhan N.F."/>
            <person name="Baker D."/>
            <person name="Gharbi K."/>
            <person name="Hall N."/>
            <person name="Watson M."/>
            <person name="Adriaenssens E.M."/>
            <person name="Foster-Nyarko E."/>
            <person name="Jarju S."/>
            <person name="Secka A."/>
            <person name="Antonio M."/>
            <person name="Oren A."/>
            <person name="Chaudhuri R.R."/>
            <person name="La Ragione R."/>
            <person name="Hildebrand F."/>
            <person name="Pallen M.J."/>
        </authorList>
    </citation>
    <scope>NUCLEOTIDE SEQUENCE</scope>
    <source>
        <strain evidence="1">CHK165-10780</strain>
    </source>
</reference>
<dbReference type="Proteomes" id="UP000886725">
    <property type="component" value="Unassembled WGS sequence"/>
</dbReference>
<dbReference type="Pfam" id="PF02511">
    <property type="entry name" value="Thy1"/>
    <property type="match status" value="1"/>
</dbReference>
<sequence length="410" mass="47454">MGINNLKVNLLENTPFLNSDGTFDLKRAMTHSGHIAGICYNQNGLAASFEESPDKTEHRVNMNANNGHQSVFEHIGLTLDIENSPKMFNMVLNNEGQYNASERSLRYTKPSAHAGLSDREVELYDKWYHIFLDLIEQNLGTALPDRKKRTLAQENARSMTSVFYQTELVYTVPLAQLNRLLMMMEVYEKESKGTSFDERLIDSFHAFRSECERLHLVDERLLTNFKNRHLRLFAKPGDDLDKKFFRDEFGESYSTTYTESFAAFAQAQRHRTISYQIQIPEGDKYGYFVPELLSSKCKHDGYDGRDLTREWQQDIQSIRSVYPNGMKIAVQERGTLENFIEKLKERECTAAQYEIWKDTDDTLTEYMEALDRTKHPAADRLRPYTKTMRCGFPGFTCTNPCGNPSKNRIV</sequence>
<dbReference type="InterPro" id="IPR003669">
    <property type="entry name" value="Thymidylate_synthase_ThyX"/>
</dbReference>
<evidence type="ECO:0000313" key="2">
    <source>
        <dbReference type="Proteomes" id="UP000886725"/>
    </source>
</evidence>
<name>A0A9D0YZI8_9FIRM</name>
<dbReference type="GO" id="GO:0006231">
    <property type="term" value="P:dTMP biosynthetic process"/>
    <property type="evidence" value="ECO:0007669"/>
    <property type="project" value="InterPro"/>
</dbReference>
<dbReference type="GO" id="GO:0050660">
    <property type="term" value="F:flavin adenine dinucleotide binding"/>
    <property type="evidence" value="ECO:0007669"/>
    <property type="project" value="InterPro"/>
</dbReference>
<gene>
    <name evidence="1" type="ORF">IAC85_03250</name>
</gene>
<dbReference type="GO" id="GO:0050797">
    <property type="term" value="F:thymidylate synthase (FAD) activity"/>
    <property type="evidence" value="ECO:0007669"/>
    <property type="project" value="InterPro"/>
</dbReference>
<comment type="caution">
    <text evidence="1">The sequence shown here is derived from an EMBL/GenBank/DDBJ whole genome shotgun (WGS) entry which is preliminary data.</text>
</comment>
<proteinExistence type="predicted"/>
<reference evidence="1" key="1">
    <citation type="submission" date="2020-10" db="EMBL/GenBank/DDBJ databases">
        <authorList>
            <person name="Gilroy R."/>
        </authorList>
    </citation>
    <scope>NUCLEOTIDE SEQUENCE</scope>
    <source>
        <strain evidence="1">CHK165-10780</strain>
    </source>
</reference>
<dbReference type="InterPro" id="IPR036098">
    <property type="entry name" value="Thymidylate_synthase_ThyX_sf"/>
</dbReference>
<evidence type="ECO:0000313" key="1">
    <source>
        <dbReference type="EMBL" id="HIQ64735.1"/>
    </source>
</evidence>
<accession>A0A9D0YZI8</accession>
<dbReference type="AlphaFoldDB" id="A0A9D0YZI8"/>
<organism evidence="1 2">
    <name type="scientific">Candidatus Faecenecus gallistercoris</name>
    <dbReference type="NCBI Taxonomy" id="2840793"/>
    <lineage>
        <taxon>Bacteria</taxon>
        <taxon>Bacillati</taxon>
        <taxon>Bacillota</taxon>
        <taxon>Bacillota incertae sedis</taxon>
        <taxon>Candidatus Faecenecus</taxon>
    </lineage>
</organism>